<dbReference type="AlphaFoldDB" id="A0A7S4QW10"/>
<organism evidence="1">
    <name type="scientific">Ditylum brightwellii</name>
    <dbReference type="NCBI Taxonomy" id="49249"/>
    <lineage>
        <taxon>Eukaryota</taxon>
        <taxon>Sar</taxon>
        <taxon>Stramenopiles</taxon>
        <taxon>Ochrophyta</taxon>
        <taxon>Bacillariophyta</taxon>
        <taxon>Mediophyceae</taxon>
        <taxon>Lithodesmiophycidae</taxon>
        <taxon>Lithodesmiales</taxon>
        <taxon>Lithodesmiaceae</taxon>
        <taxon>Ditylum</taxon>
    </lineage>
</organism>
<gene>
    <name evidence="1" type="ORF">DBRI00130_LOCUS7860</name>
</gene>
<reference evidence="1" key="1">
    <citation type="submission" date="2021-01" db="EMBL/GenBank/DDBJ databases">
        <authorList>
            <person name="Corre E."/>
            <person name="Pelletier E."/>
            <person name="Niang G."/>
            <person name="Scheremetjew M."/>
            <person name="Finn R."/>
            <person name="Kale V."/>
            <person name="Holt S."/>
            <person name="Cochrane G."/>
            <person name="Meng A."/>
            <person name="Brown T."/>
            <person name="Cohen L."/>
        </authorList>
    </citation>
    <scope>NUCLEOTIDE SEQUENCE</scope>
    <source>
        <strain evidence="1">GSO104</strain>
    </source>
</reference>
<protein>
    <submittedName>
        <fullName evidence="1">Uncharacterized protein</fullName>
    </submittedName>
</protein>
<evidence type="ECO:0000313" key="1">
    <source>
        <dbReference type="EMBL" id="CAE4593760.1"/>
    </source>
</evidence>
<proteinExistence type="predicted"/>
<accession>A0A7S4QW10</accession>
<sequence>MINHKEFFAEMSVTYLANSYPEVTCVIGAGESIKQQKGGIRQCSPVMTCPVILQRLDKNSSTNDSFSNEIVPHCNKFYPFTKHQLQYYAPHLYKGIKKLWEQIEDWDDPYHQYGITPQLCLEDVKSCCCCFGNGREEEETAGLMEKEEEEMVIMDTIDL</sequence>
<dbReference type="EMBL" id="HBNS01009753">
    <property type="protein sequence ID" value="CAE4593760.1"/>
    <property type="molecule type" value="Transcribed_RNA"/>
</dbReference>
<name>A0A7S4QW10_9STRA</name>